<dbReference type="EMBL" id="CACTIH010005791">
    <property type="protein sequence ID" value="CAA3001919.1"/>
    <property type="molecule type" value="Genomic_DNA"/>
</dbReference>
<name>A0A8S0TBF1_OLEEU</name>
<protein>
    <submittedName>
        <fullName evidence="1">Uncharacterized protein</fullName>
    </submittedName>
</protein>
<dbReference type="Gramene" id="OE9A105306T1">
    <property type="protein sequence ID" value="OE9A105306C1"/>
    <property type="gene ID" value="OE9A105306"/>
</dbReference>
<accession>A0A8S0TBF1</accession>
<dbReference type="AlphaFoldDB" id="A0A8S0TBF1"/>
<comment type="caution">
    <text evidence="1">The sequence shown here is derived from an EMBL/GenBank/DDBJ whole genome shotgun (WGS) entry which is preliminary data.</text>
</comment>
<keyword evidence="2" id="KW-1185">Reference proteome</keyword>
<evidence type="ECO:0000313" key="2">
    <source>
        <dbReference type="Proteomes" id="UP000594638"/>
    </source>
</evidence>
<proteinExistence type="predicted"/>
<sequence>MNFQHYKALVKSSTNTDVSTLGLYLDLLTKPGILYQKEEILGDPMAPMASKLNNGRI</sequence>
<reference evidence="1 2" key="1">
    <citation type="submission" date="2019-12" db="EMBL/GenBank/DDBJ databases">
        <authorList>
            <person name="Alioto T."/>
            <person name="Alioto T."/>
            <person name="Gomez Garrido J."/>
        </authorList>
    </citation>
    <scope>NUCLEOTIDE SEQUENCE [LARGE SCALE GENOMIC DNA]</scope>
</reference>
<evidence type="ECO:0000313" key="1">
    <source>
        <dbReference type="EMBL" id="CAA3001919.1"/>
    </source>
</evidence>
<dbReference type="Proteomes" id="UP000594638">
    <property type="component" value="Unassembled WGS sequence"/>
</dbReference>
<organism evidence="1 2">
    <name type="scientific">Olea europaea subsp. europaea</name>
    <dbReference type="NCBI Taxonomy" id="158383"/>
    <lineage>
        <taxon>Eukaryota</taxon>
        <taxon>Viridiplantae</taxon>
        <taxon>Streptophyta</taxon>
        <taxon>Embryophyta</taxon>
        <taxon>Tracheophyta</taxon>
        <taxon>Spermatophyta</taxon>
        <taxon>Magnoliopsida</taxon>
        <taxon>eudicotyledons</taxon>
        <taxon>Gunneridae</taxon>
        <taxon>Pentapetalae</taxon>
        <taxon>asterids</taxon>
        <taxon>lamiids</taxon>
        <taxon>Lamiales</taxon>
        <taxon>Oleaceae</taxon>
        <taxon>Oleeae</taxon>
        <taxon>Olea</taxon>
    </lineage>
</organism>
<gene>
    <name evidence="1" type="ORF">OLEA9_A105306</name>
</gene>